<evidence type="ECO:0000259" key="15">
    <source>
        <dbReference type="SMART" id="SM00840"/>
    </source>
</evidence>
<dbReference type="InterPro" id="IPR009080">
    <property type="entry name" value="tRNAsynth_Ia_anticodon-bd"/>
</dbReference>
<comment type="similarity">
    <text evidence="2 13">Belongs to the class-I aminoacyl-tRNA synthetase family.</text>
</comment>
<dbReference type="SUPFAM" id="SSF47323">
    <property type="entry name" value="Anticodon-binding domain of a subclass of class I aminoacyl-tRNA synthetases"/>
    <property type="match status" value="1"/>
</dbReference>
<dbReference type="EMBL" id="JACBZP010000001">
    <property type="protein sequence ID" value="NYI65985.1"/>
    <property type="molecule type" value="Genomic_DNA"/>
</dbReference>
<comment type="cofactor">
    <cofactor evidence="13">
        <name>Zn(2+)</name>
        <dbReference type="ChEBI" id="CHEBI:29105"/>
    </cofactor>
    <text evidence="13">Binds 1 zinc ion per subunit.</text>
</comment>
<feature type="compositionally biased region" description="Basic and acidic residues" evidence="14">
    <location>
        <begin position="176"/>
        <end position="193"/>
    </location>
</feature>
<sequence>MTFTLYDTQTRQVREFVPREPGKAGLYVCGATVQGSPHIGHLRTAVVFDQLTRWLGYLGYDVTLVRNVTDIDDKILAKAAEAGRPWFAHAYKYEQEFTAAHDALGVARPTYEPRATGHVTEMVELIARLIDAGHAYPAEDSSGDVYFDAASWPDYGRLTNQSPADMQPAEDAGPAGKRDPRDFALWKGHKDGEPATASWPTPWGRGRPGWHLECSAMATKYLGPRFDIHGGGLDLRFPHHENEQAQSRAAGDDFADYWMHAGLLTVGGDKMSKSLGNSLFAADLLAGGRPIVLRYYLGSAHYRSTLDFSPEALAEAGAAFERIETFIERASDPAGDAPEPAGAVPDEFAKAMNDDLSIPSALAVLHERVRAGNTALDAGRGADAASALSDVLAMLRVLGLSPLDEPWASSGGPDAGKAALDALVGAELTARADARAAKDFAAADAIRDRLKAAGITIEDTPHGARYTLEGMN</sequence>
<feature type="short sequence motif" description="'KMSKS' region" evidence="13">
    <location>
        <begin position="270"/>
        <end position="274"/>
    </location>
</feature>
<evidence type="ECO:0000313" key="17">
    <source>
        <dbReference type="Proteomes" id="UP000539111"/>
    </source>
</evidence>
<keyword evidence="5 13" id="KW-0436">Ligase</keyword>
<comment type="caution">
    <text evidence="16">The sequence shown here is derived from an EMBL/GenBank/DDBJ whole genome shotgun (WGS) entry which is preliminary data.</text>
</comment>
<dbReference type="SMART" id="SM00840">
    <property type="entry name" value="DALR_2"/>
    <property type="match status" value="1"/>
</dbReference>
<dbReference type="GO" id="GO:0005524">
    <property type="term" value="F:ATP binding"/>
    <property type="evidence" value="ECO:0007669"/>
    <property type="project" value="UniProtKB-UniRule"/>
</dbReference>
<dbReference type="GO" id="GO:0005829">
    <property type="term" value="C:cytosol"/>
    <property type="evidence" value="ECO:0007669"/>
    <property type="project" value="TreeGrafter"/>
</dbReference>
<keyword evidence="11 13" id="KW-0030">Aminoacyl-tRNA synthetase</keyword>
<dbReference type="InterPro" id="IPR014729">
    <property type="entry name" value="Rossmann-like_a/b/a_fold"/>
</dbReference>
<keyword evidence="4 13" id="KW-0963">Cytoplasm</keyword>
<organism evidence="16 17">
    <name type="scientific">Spelaeicoccus albus</name>
    <dbReference type="NCBI Taxonomy" id="1280376"/>
    <lineage>
        <taxon>Bacteria</taxon>
        <taxon>Bacillati</taxon>
        <taxon>Actinomycetota</taxon>
        <taxon>Actinomycetes</taxon>
        <taxon>Micrococcales</taxon>
        <taxon>Brevibacteriaceae</taxon>
        <taxon>Spelaeicoccus</taxon>
    </lineage>
</organism>
<comment type="subunit">
    <text evidence="3 13">Monomer.</text>
</comment>
<evidence type="ECO:0000256" key="10">
    <source>
        <dbReference type="ARBA" id="ARBA00022917"/>
    </source>
</evidence>
<protein>
    <recommendedName>
        <fullName evidence="13">Cysteine--tRNA ligase</fullName>
        <ecNumber evidence="13">6.1.1.16</ecNumber>
    </recommendedName>
    <alternativeName>
        <fullName evidence="13">Cysteinyl-tRNA synthetase</fullName>
        <shortName evidence="13">CysRS</shortName>
    </alternativeName>
</protein>
<keyword evidence="6 13" id="KW-0479">Metal-binding</keyword>
<dbReference type="GO" id="GO:0008270">
    <property type="term" value="F:zinc ion binding"/>
    <property type="evidence" value="ECO:0007669"/>
    <property type="project" value="UniProtKB-UniRule"/>
</dbReference>
<dbReference type="CDD" id="cd00672">
    <property type="entry name" value="CysRS_core"/>
    <property type="match status" value="1"/>
</dbReference>
<dbReference type="Gene3D" id="3.40.50.620">
    <property type="entry name" value="HUPs"/>
    <property type="match status" value="1"/>
</dbReference>
<dbReference type="InterPro" id="IPR024909">
    <property type="entry name" value="Cys-tRNA/MSH_ligase"/>
</dbReference>
<dbReference type="AlphaFoldDB" id="A0A7Z0A9E2"/>
<keyword evidence="10 13" id="KW-0648">Protein biosynthesis</keyword>
<evidence type="ECO:0000256" key="6">
    <source>
        <dbReference type="ARBA" id="ARBA00022723"/>
    </source>
</evidence>
<feature type="domain" description="Cysteinyl-tRNA synthetase class Ia DALR" evidence="15">
    <location>
        <begin position="347"/>
        <end position="408"/>
    </location>
</feature>
<dbReference type="SUPFAM" id="SSF52374">
    <property type="entry name" value="Nucleotidylyl transferase"/>
    <property type="match status" value="1"/>
</dbReference>
<dbReference type="PRINTS" id="PR00983">
    <property type="entry name" value="TRNASYNTHCYS"/>
</dbReference>
<evidence type="ECO:0000256" key="11">
    <source>
        <dbReference type="ARBA" id="ARBA00023146"/>
    </source>
</evidence>
<evidence type="ECO:0000256" key="1">
    <source>
        <dbReference type="ARBA" id="ARBA00004496"/>
    </source>
</evidence>
<evidence type="ECO:0000313" key="16">
    <source>
        <dbReference type="EMBL" id="NYI65985.1"/>
    </source>
</evidence>
<evidence type="ECO:0000256" key="7">
    <source>
        <dbReference type="ARBA" id="ARBA00022741"/>
    </source>
</evidence>
<feature type="binding site" evidence="13">
    <location>
        <position position="243"/>
    </location>
    <ligand>
        <name>Zn(2+)</name>
        <dbReference type="ChEBI" id="CHEBI:29105"/>
    </ligand>
</feature>
<keyword evidence="8 13" id="KW-0862">Zinc</keyword>
<evidence type="ECO:0000256" key="3">
    <source>
        <dbReference type="ARBA" id="ARBA00011245"/>
    </source>
</evidence>
<dbReference type="GO" id="GO:0006423">
    <property type="term" value="P:cysteinyl-tRNA aminoacylation"/>
    <property type="evidence" value="ECO:0007669"/>
    <property type="project" value="UniProtKB-UniRule"/>
</dbReference>
<name>A0A7Z0A9E2_9MICO</name>
<proteinExistence type="inferred from homology"/>
<dbReference type="EC" id="6.1.1.16" evidence="13"/>
<evidence type="ECO:0000256" key="12">
    <source>
        <dbReference type="ARBA" id="ARBA00047398"/>
    </source>
</evidence>
<dbReference type="Pfam" id="PF09190">
    <property type="entry name" value="DALR_2"/>
    <property type="match status" value="1"/>
</dbReference>
<keyword evidence="9 13" id="KW-0067">ATP-binding</keyword>
<evidence type="ECO:0000256" key="8">
    <source>
        <dbReference type="ARBA" id="ARBA00022833"/>
    </source>
</evidence>
<dbReference type="PANTHER" id="PTHR10890:SF30">
    <property type="entry name" value="CYSTEINE--TRNA LIGASE"/>
    <property type="match status" value="1"/>
</dbReference>
<dbReference type="GO" id="GO:0004817">
    <property type="term" value="F:cysteine-tRNA ligase activity"/>
    <property type="evidence" value="ECO:0007669"/>
    <property type="project" value="UniProtKB-UniRule"/>
</dbReference>
<comment type="catalytic activity">
    <reaction evidence="12 13">
        <text>tRNA(Cys) + L-cysteine + ATP = L-cysteinyl-tRNA(Cys) + AMP + diphosphate</text>
        <dbReference type="Rhea" id="RHEA:17773"/>
        <dbReference type="Rhea" id="RHEA-COMP:9661"/>
        <dbReference type="Rhea" id="RHEA-COMP:9679"/>
        <dbReference type="ChEBI" id="CHEBI:30616"/>
        <dbReference type="ChEBI" id="CHEBI:33019"/>
        <dbReference type="ChEBI" id="CHEBI:35235"/>
        <dbReference type="ChEBI" id="CHEBI:78442"/>
        <dbReference type="ChEBI" id="CHEBI:78517"/>
        <dbReference type="ChEBI" id="CHEBI:456215"/>
        <dbReference type="EC" id="6.1.1.16"/>
    </reaction>
</comment>
<gene>
    <name evidence="13" type="primary">cysS</name>
    <name evidence="16" type="ORF">BJY26_000291</name>
</gene>
<dbReference type="PANTHER" id="PTHR10890">
    <property type="entry name" value="CYSTEINYL-TRNA SYNTHETASE"/>
    <property type="match status" value="1"/>
</dbReference>
<dbReference type="Pfam" id="PF01406">
    <property type="entry name" value="tRNA-synt_1e"/>
    <property type="match status" value="1"/>
</dbReference>
<feature type="short sequence motif" description="'HIGH' region" evidence="13">
    <location>
        <begin position="31"/>
        <end position="41"/>
    </location>
</feature>
<keyword evidence="17" id="KW-1185">Reference proteome</keyword>
<reference evidence="16 17" key="1">
    <citation type="submission" date="2020-07" db="EMBL/GenBank/DDBJ databases">
        <title>Sequencing the genomes of 1000 actinobacteria strains.</title>
        <authorList>
            <person name="Klenk H.-P."/>
        </authorList>
    </citation>
    <scope>NUCLEOTIDE SEQUENCE [LARGE SCALE GENOMIC DNA]</scope>
    <source>
        <strain evidence="16 17">DSM 26341</strain>
    </source>
</reference>
<feature type="binding site" evidence="13">
    <location>
        <position position="214"/>
    </location>
    <ligand>
        <name>Zn(2+)</name>
        <dbReference type="ChEBI" id="CHEBI:29105"/>
    </ligand>
</feature>
<dbReference type="InterPro" id="IPR015273">
    <property type="entry name" value="Cys-tRNA-synt_Ia_DALR"/>
</dbReference>
<evidence type="ECO:0000256" key="9">
    <source>
        <dbReference type="ARBA" id="ARBA00022840"/>
    </source>
</evidence>
<dbReference type="RefSeq" id="WP_179425069.1">
    <property type="nucleotide sequence ID" value="NZ_JACBZP010000001.1"/>
</dbReference>
<evidence type="ECO:0000256" key="5">
    <source>
        <dbReference type="ARBA" id="ARBA00022598"/>
    </source>
</evidence>
<feature type="region of interest" description="Disordered" evidence="14">
    <location>
        <begin position="158"/>
        <end position="202"/>
    </location>
</feature>
<dbReference type="NCBIfam" id="TIGR00435">
    <property type="entry name" value="cysS"/>
    <property type="match status" value="1"/>
</dbReference>
<feature type="binding site" evidence="13">
    <location>
        <position position="239"/>
    </location>
    <ligand>
        <name>Zn(2+)</name>
        <dbReference type="ChEBI" id="CHEBI:29105"/>
    </ligand>
</feature>
<evidence type="ECO:0000256" key="4">
    <source>
        <dbReference type="ARBA" id="ARBA00022490"/>
    </source>
</evidence>
<evidence type="ECO:0000256" key="14">
    <source>
        <dbReference type="SAM" id="MobiDB-lite"/>
    </source>
</evidence>
<dbReference type="InterPro" id="IPR015803">
    <property type="entry name" value="Cys-tRNA-ligase"/>
</dbReference>
<keyword evidence="7 13" id="KW-0547">Nucleotide-binding</keyword>
<accession>A0A7Z0A9E2</accession>
<dbReference type="InterPro" id="IPR032678">
    <property type="entry name" value="tRNA-synt_1_cat_dom"/>
</dbReference>
<feature type="binding site" evidence="13">
    <location>
        <position position="29"/>
    </location>
    <ligand>
        <name>Zn(2+)</name>
        <dbReference type="ChEBI" id="CHEBI:29105"/>
    </ligand>
</feature>
<dbReference type="InterPro" id="IPR056411">
    <property type="entry name" value="CysS_C"/>
</dbReference>
<evidence type="ECO:0000256" key="13">
    <source>
        <dbReference type="HAMAP-Rule" id="MF_00041"/>
    </source>
</evidence>
<comment type="subcellular location">
    <subcellularLocation>
        <location evidence="1 13">Cytoplasm</location>
    </subcellularLocation>
</comment>
<dbReference type="Pfam" id="PF23493">
    <property type="entry name" value="CysS_C"/>
    <property type="match status" value="1"/>
</dbReference>
<dbReference type="HAMAP" id="MF_00041">
    <property type="entry name" value="Cys_tRNA_synth"/>
    <property type="match status" value="1"/>
</dbReference>
<feature type="binding site" evidence="13">
    <location>
        <position position="273"/>
    </location>
    <ligand>
        <name>ATP</name>
        <dbReference type="ChEBI" id="CHEBI:30616"/>
    </ligand>
</feature>
<dbReference type="Proteomes" id="UP000539111">
    <property type="component" value="Unassembled WGS sequence"/>
</dbReference>
<dbReference type="Gene3D" id="1.20.120.1910">
    <property type="entry name" value="Cysteine-tRNA ligase, C-terminal anti-codon recognition domain"/>
    <property type="match status" value="1"/>
</dbReference>
<dbReference type="FunFam" id="3.40.50.620:FF:000068">
    <property type="entry name" value="Cysteine--tRNA ligase"/>
    <property type="match status" value="1"/>
</dbReference>
<evidence type="ECO:0000256" key="2">
    <source>
        <dbReference type="ARBA" id="ARBA00005594"/>
    </source>
</evidence>